<evidence type="ECO:0000256" key="1">
    <source>
        <dbReference type="ARBA" id="ARBA00009437"/>
    </source>
</evidence>
<dbReference type="AlphaFoldDB" id="A0A0U5C754"/>
<dbReference type="Pfam" id="PF00126">
    <property type="entry name" value="HTH_1"/>
    <property type="match status" value="1"/>
</dbReference>
<dbReference type="Gene3D" id="1.10.10.10">
    <property type="entry name" value="Winged helix-like DNA-binding domain superfamily/Winged helix DNA-binding domain"/>
    <property type="match status" value="1"/>
</dbReference>
<gene>
    <name evidence="5" type="primary">cynR_3</name>
    <name evidence="5" type="ORF">CB4_02177</name>
</gene>
<dbReference type="Proteomes" id="UP000217696">
    <property type="component" value="Chromosome"/>
</dbReference>
<dbReference type="SUPFAM" id="SSF46785">
    <property type="entry name" value="Winged helix' DNA-binding domain"/>
    <property type="match status" value="1"/>
</dbReference>
<dbReference type="PROSITE" id="PS50931">
    <property type="entry name" value="HTH_LYSR"/>
    <property type="match status" value="1"/>
</dbReference>
<sequence>MFKDIIFIYSIGNTYKEEGKNVEVELRQLLYAVTIAEEKSFSKAAEKLHLAQPSLSQQIAKLEKELDVILFERSTSSVRLTDAGARFFTSALNILDGVEQLRKEMQDVAALTKGGLTLGSLPMTGAHILPLLLPEFAKRYPGIDVRLVEEATRSLEQLTARGTAEMSLLTLPVQDANLEWEELLDEEICLAVPPAHKLAGRREVKMRELDEEPFIMLKKGQGFRQVVERWCMEAGFAPQIVFESSNIETVQSLVAAGMGAAFVPRLLAHKYPRNHTGPAYVRLTEPRPYRTLVLAFRRGRYRSRAAQAFLDTARDVLQAVRMEEVDE</sequence>
<dbReference type="GO" id="GO:0003677">
    <property type="term" value="F:DNA binding"/>
    <property type="evidence" value="ECO:0007669"/>
    <property type="project" value="UniProtKB-KW"/>
</dbReference>
<reference evidence="5 6" key="1">
    <citation type="submission" date="2015-12" db="EMBL/GenBank/DDBJ databases">
        <title>Genome sequence of Aneurinibacillus soli.</title>
        <authorList>
            <person name="Lee J.S."/>
            <person name="Lee K.C."/>
            <person name="Kim K.K."/>
            <person name="Lee B.W."/>
        </authorList>
    </citation>
    <scope>NUCLEOTIDE SEQUENCE [LARGE SCALE GENOMIC DNA]</scope>
    <source>
        <strain evidence="5 6">CB4</strain>
    </source>
</reference>
<keyword evidence="2" id="KW-0805">Transcription regulation</keyword>
<proteinExistence type="inferred from homology"/>
<dbReference type="PRINTS" id="PR00039">
    <property type="entry name" value="HTHLYSR"/>
</dbReference>
<dbReference type="SUPFAM" id="SSF53850">
    <property type="entry name" value="Periplasmic binding protein-like II"/>
    <property type="match status" value="1"/>
</dbReference>
<dbReference type="InterPro" id="IPR036388">
    <property type="entry name" value="WH-like_DNA-bd_sf"/>
</dbReference>
<dbReference type="EMBL" id="AP017312">
    <property type="protein sequence ID" value="BAU28003.1"/>
    <property type="molecule type" value="Genomic_DNA"/>
</dbReference>
<protein>
    <submittedName>
        <fullName evidence="5">HTH-type transcriptional regulator CynR</fullName>
    </submittedName>
</protein>
<evidence type="ECO:0000313" key="6">
    <source>
        <dbReference type="Proteomes" id="UP000217696"/>
    </source>
</evidence>
<organism evidence="5 6">
    <name type="scientific">Aneurinibacillus soli</name>
    <dbReference type="NCBI Taxonomy" id="1500254"/>
    <lineage>
        <taxon>Bacteria</taxon>
        <taxon>Bacillati</taxon>
        <taxon>Bacillota</taxon>
        <taxon>Bacilli</taxon>
        <taxon>Bacillales</taxon>
        <taxon>Paenibacillaceae</taxon>
        <taxon>Aneurinibacillus group</taxon>
        <taxon>Aneurinibacillus</taxon>
    </lineage>
</organism>
<name>A0A0U5C754_9BACL</name>
<dbReference type="KEGG" id="asoc:CB4_02177"/>
<comment type="similarity">
    <text evidence="1">Belongs to the LysR transcriptional regulatory family.</text>
</comment>
<dbReference type="PANTHER" id="PTHR30346:SF28">
    <property type="entry name" value="HTH-TYPE TRANSCRIPTIONAL REGULATOR CYNR"/>
    <property type="match status" value="1"/>
</dbReference>
<keyword evidence="6" id="KW-1185">Reference proteome</keyword>
<dbReference type="Pfam" id="PF03466">
    <property type="entry name" value="LysR_substrate"/>
    <property type="match status" value="1"/>
</dbReference>
<evidence type="ECO:0000256" key="2">
    <source>
        <dbReference type="ARBA" id="ARBA00023015"/>
    </source>
</evidence>
<keyword evidence="3" id="KW-0238">DNA-binding</keyword>
<accession>A0A0U5C754</accession>
<dbReference type="GO" id="GO:0032993">
    <property type="term" value="C:protein-DNA complex"/>
    <property type="evidence" value="ECO:0007669"/>
    <property type="project" value="TreeGrafter"/>
</dbReference>
<dbReference type="InterPro" id="IPR036390">
    <property type="entry name" value="WH_DNA-bd_sf"/>
</dbReference>
<evidence type="ECO:0000313" key="5">
    <source>
        <dbReference type="EMBL" id="BAU28003.1"/>
    </source>
</evidence>
<evidence type="ECO:0000256" key="3">
    <source>
        <dbReference type="ARBA" id="ARBA00023125"/>
    </source>
</evidence>
<keyword evidence="4" id="KW-0804">Transcription</keyword>
<dbReference type="GO" id="GO:0003700">
    <property type="term" value="F:DNA-binding transcription factor activity"/>
    <property type="evidence" value="ECO:0007669"/>
    <property type="project" value="InterPro"/>
</dbReference>
<dbReference type="PANTHER" id="PTHR30346">
    <property type="entry name" value="TRANSCRIPTIONAL DUAL REGULATOR HCAR-RELATED"/>
    <property type="match status" value="1"/>
</dbReference>
<dbReference type="InterPro" id="IPR005119">
    <property type="entry name" value="LysR_subst-bd"/>
</dbReference>
<dbReference type="FunFam" id="1.10.10.10:FF:000001">
    <property type="entry name" value="LysR family transcriptional regulator"/>
    <property type="match status" value="1"/>
</dbReference>
<dbReference type="CDD" id="cd05466">
    <property type="entry name" value="PBP2_LTTR_substrate"/>
    <property type="match status" value="1"/>
</dbReference>
<dbReference type="Gene3D" id="3.40.190.290">
    <property type="match status" value="1"/>
</dbReference>
<dbReference type="InterPro" id="IPR000847">
    <property type="entry name" value="LysR_HTH_N"/>
</dbReference>
<evidence type="ECO:0000256" key="4">
    <source>
        <dbReference type="ARBA" id="ARBA00023163"/>
    </source>
</evidence>